<comment type="subcellular location">
    <subcellularLocation>
        <location evidence="1">Nucleus</location>
    </subcellularLocation>
</comment>
<comment type="caution">
    <text evidence="11">The sequence shown here is derived from an EMBL/GenBank/DDBJ whole genome shotgun (WGS) entry which is preliminary data.</text>
</comment>
<dbReference type="Pfam" id="PF12542">
    <property type="entry name" value="CWC25"/>
    <property type="match status" value="1"/>
</dbReference>
<gene>
    <name evidence="11" type="ORF">A1O9_07377</name>
</gene>
<feature type="region of interest" description="Disordered" evidence="9">
    <location>
        <begin position="160"/>
        <end position="409"/>
    </location>
</feature>
<feature type="compositionally biased region" description="Basic and acidic residues" evidence="9">
    <location>
        <begin position="190"/>
        <end position="235"/>
    </location>
</feature>
<dbReference type="EMBL" id="AMGV01000005">
    <property type="protein sequence ID" value="KEF57187.1"/>
    <property type="molecule type" value="Genomic_DNA"/>
</dbReference>
<proteinExistence type="inferred from homology"/>
<evidence type="ECO:0000256" key="5">
    <source>
        <dbReference type="ARBA" id="ARBA00023054"/>
    </source>
</evidence>
<name>A0A072PBP8_9EURO</name>
<keyword evidence="5 8" id="KW-0175">Coiled coil</keyword>
<keyword evidence="6" id="KW-0508">mRNA splicing</keyword>
<dbReference type="InterPro" id="IPR022209">
    <property type="entry name" value="CWC25"/>
</dbReference>
<feature type="compositionally biased region" description="Polar residues" evidence="9">
    <location>
        <begin position="296"/>
        <end position="309"/>
    </location>
</feature>
<feature type="domain" description="CBF1-interacting co-repressor CIR N-terminal" evidence="10">
    <location>
        <begin position="10"/>
        <end position="46"/>
    </location>
</feature>
<reference evidence="11 12" key="1">
    <citation type="submission" date="2013-03" db="EMBL/GenBank/DDBJ databases">
        <title>The Genome Sequence of Exophiala aquamarina CBS 119918.</title>
        <authorList>
            <consortium name="The Broad Institute Genomics Platform"/>
            <person name="Cuomo C."/>
            <person name="de Hoog S."/>
            <person name="Gorbushina A."/>
            <person name="Walker B."/>
            <person name="Young S.K."/>
            <person name="Zeng Q."/>
            <person name="Gargeya S."/>
            <person name="Fitzgerald M."/>
            <person name="Haas B."/>
            <person name="Abouelleil A."/>
            <person name="Allen A.W."/>
            <person name="Alvarado L."/>
            <person name="Arachchi H.M."/>
            <person name="Berlin A.M."/>
            <person name="Chapman S.B."/>
            <person name="Gainer-Dewar J."/>
            <person name="Goldberg J."/>
            <person name="Griggs A."/>
            <person name="Gujja S."/>
            <person name="Hansen M."/>
            <person name="Howarth C."/>
            <person name="Imamovic A."/>
            <person name="Ireland A."/>
            <person name="Larimer J."/>
            <person name="McCowan C."/>
            <person name="Murphy C."/>
            <person name="Pearson M."/>
            <person name="Poon T.W."/>
            <person name="Priest M."/>
            <person name="Roberts A."/>
            <person name="Saif S."/>
            <person name="Shea T."/>
            <person name="Sisk P."/>
            <person name="Sykes S."/>
            <person name="Wortman J."/>
            <person name="Nusbaum C."/>
            <person name="Birren B."/>
        </authorList>
    </citation>
    <scope>NUCLEOTIDE SEQUENCE [LARGE SCALE GENOMIC DNA]</scope>
    <source>
        <strain evidence="11 12">CBS 119918</strain>
    </source>
</reference>
<feature type="compositionally biased region" description="Basic and acidic residues" evidence="9">
    <location>
        <begin position="166"/>
        <end position="175"/>
    </location>
</feature>
<feature type="compositionally biased region" description="Basic and acidic residues" evidence="9">
    <location>
        <begin position="343"/>
        <end position="368"/>
    </location>
</feature>
<dbReference type="OrthoDB" id="21123at2759"/>
<comment type="similarity">
    <text evidence="2">Belongs to the CWC25 family.</text>
</comment>
<feature type="coiled-coil region" evidence="8">
    <location>
        <begin position="27"/>
        <end position="65"/>
    </location>
</feature>
<organism evidence="11 12">
    <name type="scientific">Exophiala aquamarina CBS 119918</name>
    <dbReference type="NCBI Taxonomy" id="1182545"/>
    <lineage>
        <taxon>Eukaryota</taxon>
        <taxon>Fungi</taxon>
        <taxon>Dikarya</taxon>
        <taxon>Ascomycota</taxon>
        <taxon>Pezizomycotina</taxon>
        <taxon>Eurotiomycetes</taxon>
        <taxon>Chaetothyriomycetidae</taxon>
        <taxon>Chaetothyriales</taxon>
        <taxon>Herpotrichiellaceae</taxon>
        <taxon>Exophiala</taxon>
    </lineage>
</organism>
<evidence type="ECO:0000256" key="6">
    <source>
        <dbReference type="ARBA" id="ARBA00023187"/>
    </source>
</evidence>
<keyword evidence="12" id="KW-1185">Reference proteome</keyword>
<dbReference type="HOGENOM" id="CLU_025093_0_0_1"/>
<feature type="compositionally biased region" description="Basic residues" evidence="9">
    <location>
        <begin position="176"/>
        <end position="189"/>
    </location>
</feature>
<dbReference type="Proteomes" id="UP000027920">
    <property type="component" value="Unassembled WGS sequence"/>
</dbReference>
<dbReference type="GO" id="GO:0005684">
    <property type="term" value="C:U2-type spliceosomal complex"/>
    <property type="evidence" value="ECO:0007669"/>
    <property type="project" value="TreeGrafter"/>
</dbReference>
<dbReference type="VEuPathDB" id="FungiDB:A1O9_07377"/>
<feature type="compositionally biased region" description="Basic residues" evidence="9">
    <location>
        <begin position="262"/>
        <end position="272"/>
    </location>
</feature>
<evidence type="ECO:0000256" key="9">
    <source>
        <dbReference type="SAM" id="MobiDB-lite"/>
    </source>
</evidence>
<evidence type="ECO:0000256" key="7">
    <source>
        <dbReference type="ARBA" id="ARBA00023242"/>
    </source>
</evidence>
<dbReference type="InterPro" id="IPR051376">
    <property type="entry name" value="CWC25_splicing_factor"/>
</dbReference>
<dbReference type="SMART" id="SM01083">
    <property type="entry name" value="Cir_N"/>
    <property type="match status" value="1"/>
</dbReference>
<sequence>MGGDLNLKKSWHPVLMSNQKKVWEEEQKALEERKKIDQIMKERAEERQIQELEELQAAAGGAKRQARVDWMYSGPSSGEAGTTEEMEGYLLGKRRIDGLLKGTENQKLEKSAKEDSFMAIQNANTLRDTMMKIREDPMLAIKKQEQAAYDAMMNDPVKRRLLLKAAGKEDESERDRKRRKHHHRHHRHHRDDPDRERDRAQDRGRDSARERHSHRDRDRERGEKERDRQKYDRSSNNRRSANTSSSSRSRSRSPPRREGRSQRSRSPYRRRGSFRDANWRPRSRSRSYSPPRHNNHSNTLRKTQSWHTSRPQRRKSSSPDGQPKGDDLAARLAAMQQDASELDQQRERRLADIAERDRQQQERDDASRAKNARYGGRADFVNSFHKKAGDMTLGQRMGRTGASNREEDD</sequence>
<evidence type="ECO:0000313" key="11">
    <source>
        <dbReference type="EMBL" id="KEF57187.1"/>
    </source>
</evidence>
<dbReference type="RefSeq" id="XP_013259777.1">
    <property type="nucleotide sequence ID" value="XM_013404323.1"/>
</dbReference>
<keyword evidence="7" id="KW-0539">Nucleus</keyword>
<dbReference type="Pfam" id="PF10197">
    <property type="entry name" value="Cir_N"/>
    <property type="match status" value="1"/>
</dbReference>
<evidence type="ECO:0000256" key="1">
    <source>
        <dbReference type="ARBA" id="ARBA00004123"/>
    </source>
</evidence>
<dbReference type="GO" id="GO:0000398">
    <property type="term" value="P:mRNA splicing, via spliceosome"/>
    <property type="evidence" value="ECO:0007669"/>
    <property type="project" value="TreeGrafter"/>
</dbReference>
<dbReference type="GeneID" id="25282291"/>
<keyword evidence="4" id="KW-0747">Spliceosome</keyword>
<evidence type="ECO:0000256" key="2">
    <source>
        <dbReference type="ARBA" id="ARBA00006695"/>
    </source>
</evidence>
<feature type="compositionally biased region" description="Low complexity" evidence="9">
    <location>
        <begin position="237"/>
        <end position="248"/>
    </location>
</feature>
<dbReference type="InterPro" id="IPR019339">
    <property type="entry name" value="CIR_N_dom"/>
</dbReference>
<protein>
    <recommendedName>
        <fullName evidence="10">CBF1-interacting co-repressor CIR N-terminal domain-containing protein</fullName>
    </recommendedName>
</protein>
<evidence type="ECO:0000313" key="12">
    <source>
        <dbReference type="Proteomes" id="UP000027920"/>
    </source>
</evidence>
<dbReference type="PANTHER" id="PTHR16196:SF0">
    <property type="entry name" value="PRE-MRNA-SPLICING FACTOR CWC25 HOMOLOG"/>
    <property type="match status" value="1"/>
</dbReference>
<keyword evidence="3" id="KW-0507">mRNA processing</keyword>
<dbReference type="AlphaFoldDB" id="A0A072PBP8"/>
<accession>A0A072PBP8</accession>
<evidence type="ECO:0000256" key="4">
    <source>
        <dbReference type="ARBA" id="ARBA00022728"/>
    </source>
</evidence>
<evidence type="ECO:0000259" key="10">
    <source>
        <dbReference type="SMART" id="SM01083"/>
    </source>
</evidence>
<evidence type="ECO:0000256" key="8">
    <source>
        <dbReference type="SAM" id="Coils"/>
    </source>
</evidence>
<dbReference type="STRING" id="1182545.A0A072PBP8"/>
<evidence type="ECO:0000256" key="3">
    <source>
        <dbReference type="ARBA" id="ARBA00022664"/>
    </source>
</evidence>
<dbReference type="PANTHER" id="PTHR16196">
    <property type="entry name" value="CELL CYCLE CONTROL PROTEIN CWF25"/>
    <property type="match status" value="1"/>
</dbReference>